<dbReference type="Pfam" id="PF17917">
    <property type="entry name" value="RT_RNaseH"/>
    <property type="match status" value="1"/>
</dbReference>
<dbReference type="PANTHER" id="PTHR37984">
    <property type="entry name" value="PROTEIN CBG26694"/>
    <property type="match status" value="1"/>
</dbReference>
<dbReference type="InterPro" id="IPR041373">
    <property type="entry name" value="RT_RNaseH"/>
</dbReference>
<gene>
    <name evidence="8" type="ORF">PR048_012262</name>
</gene>
<keyword evidence="4" id="KW-0255">Endonuclease</keyword>
<dbReference type="Proteomes" id="UP001159363">
    <property type="component" value="Chromosome X"/>
</dbReference>
<name>A0ABQ9HPL7_9NEOP</name>
<keyword evidence="1" id="KW-0808">Transferase</keyword>
<keyword evidence="2" id="KW-0548">Nucleotidyltransferase</keyword>
<comment type="caution">
    <text evidence="8">The sequence shown here is derived from an EMBL/GenBank/DDBJ whole genome shotgun (WGS) entry which is preliminary data.</text>
</comment>
<protein>
    <recommendedName>
        <fullName evidence="7">Reverse transcriptase RNase H-like domain-containing protein</fullName>
    </recommendedName>
</protein>
<proteinExistence type="predicted"/>
<sequence>MKVEFQNMRKGDLIMALAKIAPIDNFPLSKNMKVMTRFLGLYLNNNNVLFVWGNAQQKRFEKLKYAISHPPVLSLPQFYESGCSVLLQRKCGEFKPVAFASRTLTGTEQVNIMYLTEALTSIYGVENFAAYLQHSEFDLITDNEALTWLFSHPCQLGKLGSGS</sequence>
<evidence type="ECO:0000256" key="4">
    <source>
        <dbReference type="ARBA" id="ARBA00022759"/>
    </source>
</evidence>
<accession>A0ABQ9HPL7</accession>
<dbReference type="PANTHER" id="PTHR37984:SF5">
    <property type="entry name" value="PROTEIN NYNRIN-LIKE"/>
    <property type="match status" value="1"/>
</dbReference>
<keyword evidence="9" id="KW-1185">Reference proteome</keyword>
<dbReference type="InterPro" id="IPR050951">
    <property type="entry name" value="Retrovirus_Pol_polyprotein"/>
</dbReference>
<evidence type="ECO:0000256" key="6">
    <source>
        <dbReference type="ARBA" id="ARBA00022918"/>
    </source>
</evidence>
<evidence type="ECO:0000313" key="9">
    <source>
        <dbReference type="Proteomes" id="UP001159363"/>
    </source>
</evidence>
<keyword evidence="5" id="KW-0378">Hydrolase</keyword>
<evidence type="ECO:0000256" key="5">
    <source>
        <dbReference type="ARBA" id="ARBA00022801"/>
    </source>
</evidence>
<dbReference type="InterPro" id="IPR043502">
    <property type="entry name" value="DNA/RNA_pol_sf"/>
</dbReference>
<keyword evidence="3" id="KW-0540">Nuclease</keyword>
<evidence type="ECO:0000256" key="2">
    <source>
        <dbReference type="ARBA" id="ARBA00022695"/>
    </source>
</evidence>
<dbReference type="SUPFAM" id="SSF56672">
    <property type="entry name" value="DNA/RNA polymerases"/>
    <property type="match status" value="1"/>
</dbReference>
<evidence type="ECO:0000259" key="7">
    <source>
        <dbReference type="Pfam" id="PF17917"/>
    </source>
</evidence>
<evidence type="ECO:0000256" key="3">
    <source>
        <dbReference type="ARBA" id="ARBA00022722"/>
    </source>
</evidence>
<feature type="domain" description="Reverse transcriptase RNase H-like" evidence="7">
    <location>
        <begin position="84"/>
        <end position="157"/>
    </location>
</feature>
<organism evidence="8 9">
    <name type="scientific">Dryococelus australis</name>
    <dbReference type="NCBI Taxonomy" id="614101"/>
    <lineage>
        <taxon>Eukaryota</taxon>
        <taxon>Metazoa</taxon>
        <taxon>Ecdysozoa</taxon>
        <taxon>Arthropoda</taxon>
        <taxon>Hexapoda</taxon>
        <taxon>Insecta</taxon>
        <taxon>Pterygota</taxon>
        <taxon>Neoptera</taxon>
        <taxon>Polyneoptera</taxon>
        <taxon>Phasmatodea</taxon>
        <taxon>Verophasmatodea</taxon>
        <taxon>Anareolatae</taxon>
        <taxon>Phasmatidae</taxon>
        <taxon>Eurycanthinae</taxon>
        <taxon>Dryococelus</taxon>
    </lineage>
</organism>
<reference evidence="8 9" key="1">
    <citation type="submission" date="2023-02" db="EMBL/GenBank/DDBJ databases">
        <title>LHISI_Scaffold_Assembly.</title>
        <authorList>
            <person name="Stuart O.P."/>
            <person name="Cleave R."/>
            <person name="Magrath M.J.L."/>
            <person name="Mikheyev A.S."/>
        </authorList>
    </citation>
    <scope>NUCLEOTIDE SEQUENCE [LARGE SCALE GENOMIC DNA]</scope>
    <source>
        <strain evidence="8">Daus_M_001</strain>
        <tissue evidence="8">Leg muscle</tissue>
    </source>
</reference>
<evidence type="ECO:0000313" key="8">
    <source>
        <dbReference type="EMBL" id="KAJ8886056.1"/>
    </source>
</evidence>
<evidence type="ECO:0000256" key="1">
    <source>
        <dbReference type="ARBA" id="ARBA00022679"/>
    </source>
</evidence>
<keyword evidence="6" id="KW-0695">RNA-directed DNA polymerase</keyword>
<dbReference type="EMBL" id="JARBHB010000004">
    <property type="protein sequence ID" value="KAJ8886056.1"/>
    <property type="molecule type" value="Genomic_DNA"/>
</dbReference>